<reference evidence="4 5" key="1">
    <citation type="submission" date="2016-11" db="EMBL/GenBank/DDBJ databases">
        <title>The macronuclear genome of Stentor coeruleus: a giant cell with tiny introns.</title>
        <authorList>
            <person name="Slabodnick M."/>
            <person name="Ruby J.G."/>
            <person name="Reiff S.B."/>
            <person name="Swart E.C."/>
            <person name="Gosai S."/>
            <person name="Prabakaran S."/>
            <person name="Witkowska E."/>
            <person name="Larue G.E."/>
            <person name="Fisher S."/>
            <person name="Freeman R.M."/>
            <person name="Gunawardena J."/>
            <person name="Chu W."/>
            <person name="Stover N.A."/>
            <person name="Gregory B.D."/>
            <person name="Nowacki M."/>
            <person name="Derisi J."/>
            <person name="Roy S.W."/>
            <person name="Marshall W.F."/>
            <person name="Sood P."/>
        </authorList>
    </citation>
    <scope>NUCLEOTIDE SEQUENCE [LARGE SCALE GENOMIC DNA]</scope>
    <source>
        <strain evidence="4">WM001</strain>
    </source>
</reference>
<dbReference type="PROSITE" id="PS50297">
    <property type="entry name" value="ANK_REP_REGION"/>
    <property type="match status" value="2"/>
</dbReference>
<dbReference type="SMART" id="SM00248">
    <property type="entry name" value="ANK"/>
    <property type="match status" value="2"/>
</dbReference>
<dbReference type="GO" id="GO:0032012">
    <property type="term" value="P:regulation of ARF protein signal transduction"/>
    <property type="evidence" value="ECO:0007669"/>
    <property type="project" value="InterPro"/>
</dbReference>
<dbReference type="Proteomes" id="UP000187209">
    <property type="component" value="Unassembled WGS sequence"/>
</dbReference>
<feature type="domain" description="SEC7" evidence="3">
    <location>
        <begin position="235"/>
        <end position="400"/>
    </location>
</feature>
<dbReference type="SUPFAM" id="SSF48425">
    <property type="entry name" value="Sec7 domain"/>
    <property type="match status" value="1"/>
</dbReference>
<feature type="repeat" description="ANK" evidence="1">
    <location>
        <begin position="91"/>
        <end position="123"/>
    </location>
</feature>
<dbReference type="Gene3D" id="1.25.40.20">
    <property type="entry name" value="Ankyrin repeat-containing domain"/>
    <property type="match status" value="1"/>
</dbReference>
<feature type="domain" description="PH" evidence="2">
    <location>
        <begin position="416"/>
        <end position="515"/>
    </location>
</feature>
<dbReference type="AlphaFoldDB" id="A0A1R2BN09"/>
<comment type="caution">
    <text evidence="4">The sequence shown here is derived from an EMBL/GenBank/DDBJ whole genome shotgun (WGS) entry which is preliminary data.</text>
</comment>
<dbReference type="SUPFAM" id="SSF50729">
    <property type="entry name" value="PH domain-like"/>
    <property type="match status" value="1"/>
</dbReference>
<evidence type="ECO:0000313" key="4">
    <source>
        <dbReference type="EMBL" id="OMJ78152.1"/>
    </source>
</evidence>
<dbReference type="OrthoDB" id="430364at2759"/>
<dbReference type="InterPro" id="IPR000904">
    <property type="entry name" value="Sec7_dom"/>
</dbReference>
<dbReference type="Gene3D" id="1.10.1000.11">
    <property type="entry name" value="Arf Nucleotide-binding Site Opener,domain 2"/>
    <property type="match status" value="1"/>
</dbReference>
<dbReference type="InterPro" id="IPR035999">
    <property type="entry name" value="Sec7_dom_sf"/>
</dbReference>
<feature type="repeat" description="ANK" evidence="1">
    <location>
        <begin position="124"/>
        <end position="156"/>
    </location>
</feature>
<dbReference type="GO" id="GO:0005085">
    <property type="term" value="F:guanyl-nucleotide exchange factor activity"/>
    <property type="evidence" value="ECO:0007669"/>
    <property type="project" value="InterPro"/>
</dbReference>
<dbReference type="InterPro" id="IPR001849">
    <property type="entry name" value="PH_domain"/>
</dbReference>
<dbReference type="PROSITE" id="PS50190">
    <property type="entry name" value="SEC7"/>
    <property type="match status" value="1"/>
</dbReference>
<evidence type="ECO:0000259" key="3">
    <source>
        <dbReference type="PROSITE" id="PS50190"/>
    </source>
</evidence>
<dbReference type="PROSITE" id="PS50003">
    <property type="entry name" value="PH_DOMAIN"/>
    <property type="match status" value="1"/>
</dbReference>
<dbReference type="Gene3D" id="1.10.220.20">
    <property type="match status" value="1"/>
</dbReference>
<dbReference type="InterPro" id="IPR023394">
    <property type="entry name" value="Sec7_C_sf"/>
</dbReference>
<dbReference type="SMART" id="SM00222">
    <property type="entry name" value="Sec7"/>
    <property type="match status" value="1"/>
</dbReference>
<dbReference type="Pfam" id="PF01369">
    <property type="entry name" value="Sec7"/>
    <property type="match status" value="1"/>
</dbReference>
<organism evidence="4 5">
    <name type="scientific">Stentor coeruleus</name>
    <dbReference type="NCBI Taxonomy" id="5963"/>
    <lineage>
        <taxon>Eukaryota</taxon>
        <taxon>Sar</taxon>
        <taxon>Alveolata</taxon>
        <taxon>Ciliophora</taxon>
        <taxon>Postciliodesmatophora</taxon>
        <taxon>Heterotrichea</taxon>
        <taxon>Heterotrichida</taxon>
        <taxon>Stentoridae</taxon>
        <taxon>Stentor</taxon>
    </lineage>
</organism>
<proteinExistence type="predicted"/>
<dbReference type="PANTHER" id="PTHR10663">
    <property type="entry name" value="GUANYL-NUCLEOTIDE EXCHANGE FACTOR"/>
    <property type="match status" value="1"/>
</dbReference>
<gene>
    <name evidence="4" type="ORF">SteCoe_22084</name>
</gene>
<dbReference type="InterPro" id="IPR002110">
    <property type="entry name" value="Ankyrin_rpt"/>
</dbReference>
<sequence length="515" mass="58158">MGNSPVVALNYNETGKCSNIFQSCSSLTELDVDELAIHREVGMPRGRLCPEAMKYLDRTSKALMFACTGTSVPHVQKYINYGASPDTYDQNRTSPLHIACRSGNLEVVKELVSHRCNMDITDCAGWSSLHIASHCSHSEIVEFLLACGADASIVNSRGETPFDLAHDHATQKKFLKYWGTFEDSLRSDLRLSRVTRPLTPYSEESSIMTENWMRIGAIHSTYNLIKLEEIIKNVFNNNHLKGLSMLITGEIVSQSPLEIAMYLFSTPGLSPVKIGMILGDVHEICKDISKEFISFLQIEPHNLLISLSKMLKLIKLPKGMMADQVLDLFSERFFSFKGPFLSKDAVHHLVFSIINLNNYLHSEKEGITKDEFIQSNKGMHDGGDFPEKYLSWIYDSVKNESIEGVFHEQIAPVFEEVTISGYLRYKLDADWKEKYFILNSNALWSFKSTTQATPYGCIPLWNTVVSVNTNYFMLSGNITFIRFSEDGNSSIQHFANGVFRMDNPDLWIAGLQSVK</sequence>
<dbReference type="EMBL" id="MPUH01000536">
    <property type="protein sequence ID" value="OMJ78152.1"/>
    <property type="molecule type" value="Genomic_DNA"/>
</dbReference>
<dbReference type="PROSITE" id="PS50088">
    <property type="entry name" value="ANK_REPEAT"/>
    <property type="match status" value="2"/>
</dbReference>
<dbReference type="SUPFAM" id="SSF48403">
    <property type="entry name" value="Ankyrin repeat"/>
    <property type="match status" value="1"/>
</dbReference>
<dbReference type="Pfam" id="PF12796">
    <property type="entry name" value="Ank_2"/>
    <property type="match status" value="1"/>
</dbReference>
<name>A0A1R2BN09_9CILI</name>
<evidence type="ECO:0008006" key="6">
    <source>
        <dbReference type="Google" id="ProtNLM"/>
    </source>
</evidence>
<keyword evidence="1" id="KW-0040">ANK repeat</keyword>
<accession>A0A1R2BN09</accession>
<evidence type="ECO:0000256" key="1">
    <source>
        <dbReference type="PROSITE-ProRule" id="PRU00023"/>
    </source>
</evidence>
<dbReference type="InterPro" id="IPR011993">
    <property type="entry name" value="PH-like_dom_sf"/>
</dbReference>
<dbReference type="Gene3D" id="2.30.29.30">
    <property type="entry name" value="Pleckstrin-homology domain (PH domain)/Phosphotyrosine-binding domain (PTB)"/>
    <property type="match status" value="1"/>
</dbReference>
<evidence type="ECO:0000259" key="2">
    <source>
        <dbReference type="PROSITE" id="PS50003"/>
    </source>
</evidence>
<protein>
    <recommendedName>
        <fullName evidence="6">SEC7 domain-containing protein</fullName>
    </recommendedName>
</protein>
<dbReference type="InterPro" id="IPR036770">
    <property type="entry name" value="Ankyrin_rpt-contain_sf"/>
</dbReference>
<keyword evidence="5" id="KW-1185">Reference proteome</keyword>
<evidence type="ECO:0000313" key="5">
    <source>
        <dbReference type="Proteomes" id="UP000187209"/>
    </source>
</evidence>